<feature type="transmembrane region" description="Helical" evidence="5">
    <location>
        <begin position="56"/>
        <end position="74"/>
    </location>
</feature>
<feature type="transmembrane region" description="Helical" evidence="5">
    <location>
        <begin position="385"/>
        <end position="404"/>
    </location>
</feature>
<feature type="transmembrane region" description="Helical" evidence="5">
    <location>
        <begin position="148"/>
        <end position="172"/>
    </location>
</feature>
<dbReference type="PANTHER" id="PTHR43129">
    <property type="entry name" value="FOSMIDOMYCIN RESISTANCE PROTEIN"/>
    <property type="match status" value="1"/>
</dbReference>
<dbReference type="GO" id="GO:0005886">
    <property type="term" value="C:plasma membrane"/>
    <property type="evidence" value="ECO:0007669"/>
    <property type="project" value="TreeGrafter"/>
</dbReference>
<feature type="transmembrane region" description="Helical" evidence="5">
    <location>
        <begin position="319"/>
        <end position="342"/>
    </location>
</feature>
<feature type="transmembrane region" description="Helical" evidence="5">
    <location>
        <begin position="21"/>
        <end position="44"/>
    </location>
</feature>
<evidence type="ECO:0000256" key="2">
    <source>
        <dbReference type="ARBA" id="ARBA00022692"/>
    </source>
</evidence>
<evidence type="ECO:0000256" key="3">
    <source>
        <dbReference type="ARBA" id="ARBA00022989"/>
    </source>
</evidence>
<feature type="transmembrane region" description="Helical" evidence="5">
    <location>
        <begin position="178"/>
        <end position="197"/>
    </location>
</feature>
<dbReference type="EMBL" id="UINC01000586">
    <property type="protein sequence ID" value="SUZ57894.1"/>
    <property type="molecule type" value="Genomic_DNA"/>
</dbReference>
<dbReference type="SUPFAM" id="SSF103473">
    <property type="entry name" value="MFS general substrate transporter"/>
    <property type="match status" value="1"/>
</dbReference>
<keyword evidence="4 5" id="KW-0472">Membrane</keyword>
<reference evidence="6" key="1">
    <citation type="submission" date="2018-05" db="EMBL/GenBank/DDBJ databases">
        <authorList>
            <person name="Lanie J.A."/>
            <person name="Ng W.-L."/>
            <person name="Kazmierczak K.M."/>
            <person name="Andrzejewski T.M."/>
            <person name="Davidsen T.M."/>
            <person name="Wayne K.J."/>
            <person name="Tettelin H."/>
            <person name="Glass J.I."/>
            <person name="Rusch D."/>
            <person name="Podicherti R."/>
            <person name="Tsui H.-C.T."/>
            <person name="Winkler M.E."/>
        </authorList>
    </citation>
    <scope>NUCLEOTIDE SEQUENCE</scope>
</reference>
<feature type="transmembrane region" description="Helical" evidence="5">
    <location>
        <begin position="354"/>
        <end position="379"/>
    </location>
</feature>
<gene>
    <name evidence="6" type="ORF">METZ01_LOCUS10748</name>
</gene>
<dbReference type="Pfam" id="PF07690">
    <property type="entry name" value="MFS_1"/>
    <property type="match status" value="1"/>
</dbReference>
<organism evidence="6">
    <name type="scientific">marine metagenome</name>
    <dbReference type="NCBI Taxonomy" id="408172"/>
    <lineage>
        <taxon>unclassified sequences</taxon>
        <taxon>metagenomes</taxon>
        <taxon>ecological metagenomes</taxon>
    </lineage>
</organism>
<feature type="transmembrane region" description="Helical" evidence="5">
    <location>
        <begin position="229"/>
        <end position="254"/>
    </location>
</feature>
<evidence type="ECO:0000256" key="1">
    <source>
        <dbReference type="ARBA" id="ARBA00004141"/>
    </source>
</evidence>
<feature type="transmembrane region" description="Helical" evidence="5">
    <location>
        <begin position="86"/>
        <end position="104"/>
    </location>
</feature>
<sequence>MDETSETTSCDTKDLRLTARVMVTGLAVGHVAFHWIIQSFVVVFPEIQRTFGLNSVGVGGIITMREVASALVSLPGGVVVDMLRKWWGWLLAGCVAASGLGSLVMGISPVYPLLLLGMAVVAISHSLWHLPASASLSHHFPSRRGVMLSFHGVGGSVGDVAGPFITGVLLLVMGWRGILSIYAIAPFFMGFMAIWTFKNIGDVKEEVAKSAGLAERLALTKTLFKSPMLWGLILVRGLRSMALAALVMSLSLYLGNDLDLSPINRGFHISMLIAVGLLAKPLAGLISDKLGRKQVLVPGLIWSCVMTLLVVVFDQGVALTITIALLGLFLYPDQPILTAAYFDVVNREVATTGLGVVSCISFMMAAPSPLIAGALYDYFDFQATLYYISGLFALAAVLFASLPLSRRIGD</sequence>
<dbReference type="Gene3D" id="1.20.1250.20">
    <property type="entry name" value="MFS general substrate transporter like domains"/>
    <property type="match status" value="2"/>
</dbReference>
<keyword evidence="2 5" id="KW-0812">Transmembrane</keyword>
<evidence type="ECO:0000313" key="6">
    <source>
        <dbReference type="EMBL" id="SUZ57894.1"/>
    </source>
</evidence>
<keyword evidence="3 5" id="KW-1133">Transmembrane helix</keyword>
<accession>A0A381NUP3</accession>
<proteinExistence type="predicted"/>
<dbReference type="InterPro" id="IPR011701">
    <property type="entry name" value="MFS"/>
</dbReference>
<evidence type="ECO:0000256" key="4">
    <source>
        <dbReference type="ARBA" id="ARBA00023136"/>
    </source>
</evidence>
<dbReference type="AlphaFoldDB" id="A0A381NUP3"/>
<dbReference type="PROSITE" id="PS00216">
    <property type="entry name" value="SUGAR_TRANSPORT_1"/>
    <property type="match status" value="1"/>
</dbReference>
<dbReference type="GO" id="GO:0022857">
    <property type="term" value="F:transmembrane transporter activity"/>
    <property type="evidence" value="ECO:0007669"/>
    <property type="project" value="InterPro"/>
</dbReference>
<feature type="transmembrane region" description="Helical" evidence="5">
    <location>
        <begin position="266"/>
        <end position="283"/>
    </location>
</feature>
<evidence type="ECO:0000256" key="5">
    <source>
        <dbReference type="SAM" id="Phobius"/>
    </source>
</evidence>
<name>A0A381NUP3_9ZZZZ</name>
<comment type="subcellular location">
    <subcellularLocation>
        <location evidence="1">Membrane</location>
        <topology evidence="1">Multi-pass membrane protein</topology>
    </subcellularLocation>
</comment>
<dbReference type="InterPro" id="IPR005829">
    <property type="entry name" value="Sugar_transporter_CS"/>
</dbReference>
<dbReference type="PANTHER" id="PTHR43129:SF1">
    <property type="entry name" value="FOSMIDOMYCIN RESISTANCE PROTEIN"/>
    <property type="match status" value="1"/>
</dbReference>
<protein>
    <submittedName>
        <fullName evidence="6">Uncharacterized protein</fullName>
    </submittedName>
</protein>
<dbReference type="InterPro" id="IPR036259">
    <property type="entry name" value="MFS_trans_sf"/>
</dbReference>